<reference evidence="1" key="2">
    <citation type="journal article" date="2014" name="ISME J.">
        <title>Microbial stratification in low pH oxic and suboxic macroscopic growths along an acid mine drainage.</title>
        <authorList>
            <person name="Mendez-Garcia C."/>
            <person name="Mesa V."/>
            <person name="Sprenger R.R."/>
            <person name="Richter M."/>
            <person name="Diez M.S."/>
            <person name="Solano J."/>
            <person name="Bargiela R."/>
            <person name="Golyshina O.V."/>
            <person name="Manteca A."/>
            <person name="Ramos J.L."/>
            <person name="Gallego J.R."/>
            <person name="Llorente I."/>
            <person name="Martins Dos Santos V.A."/>
            <person name="Jensen O.N."/>
            <person name="Pelaez A.I."/>
            <person name="Sanchez J."/>
            <person name="Ferrer M."/>
        </authorList>
    </citation>
    <scope>NUCLEOTIDE SEQUENCE</scope>
</reference>
<feature type="non-terminal residue" evidence="1">
    <location>
        <position position="1"/>
    </location>
</feature>
<dbReference type="SUPFAM" id="SSF88723">
    <property type="entry name" value="PIN domain-like"/>
    <property type="match status" value="1"/>
</dbReference>
<protein>
    <submittedName>
        <fullName evidence="1">PilT domain-containing protein</fullName>
    </submittedName>
</protein>
<dbReference type="AlphaFoldDB" id="T1A1T3"/>
<evidence type="ECO:0000313" key="1">
    <source>
        <dbReference type="EMBL" id="EQD54501.1"/>
    </source>
</evidence>
<reference evidence="1" key="1">
    <citation type="submission" date="2013-08" db="EMBL/GenBank/DDBJ databases">
        <authorList>
            <person name="Mendez C."/>
            <person name="Richter M."/>
            <person name="Ferrer M."/>
            <person name="Sanchez J."/>
        </authorList>
    </citation>
    <scope>NUCLEOTIDE SEQUENCE</scope>
</reference>
<organism evidence="1">
    <name type="scientific">mine drainage metagenome</name>
    <dbReference type="NCBI Taxonomy" id="410659"/>
    <lineage>
        <taxon>unclassified sequences</taxon>
        <taxon>metagenomes</taxon>
        <taxon>ecological metagenomes</taxon>
    </lineage>
</organism>
<sequence>SPAPSPEVAVVSSRLPGYFHGDAADRILVASARLHDLTLVTHDERILAYGAEQYVSVISH</sequence>
<name>T1A1T3_9ZZZZ</name>
<proteinExistence type="predicted"/>
<accession>T1A1T3</accession>
<gene>
    <name evidence="1" type="ORF">B1A_12170</name>
</gene>
<dbReference type="EMBL" id="AUZX01008800">
    <property type="protein sequence ID" value="EQD54501.1"/>
    <property type="molecule type" value="Genomic_DNA"/>
</dbReference>
<comment type="caution">
    <text evidence="1">The sequence shown here is derived from an EMBL/GenBank/DDBJ whole genome shotgun (WGS) entry which is preliminary data.</text>
</comment>
<dbReference type="InterPro" id="IPR029060">
    <property type="entry name" value="PIN-like_dom_sf"/>
</dbReference>